<name>A0A512PH10_9CELL</name>
<evidence type="ECO:0000256" key="2">
    <source>
        <dbReference type="SAM" id="Phobius"/>
    </source>
</evidence>
<dbReference type="AlphaFoldDB" id="A0A512PH10"/>
<protein>
    <recommendedName>
        <fullName evidence="5">Polysaccharide chain length determinant N-terminal domain-containing protein</fullName>
    </recommendedName>
</protein>
<feature type="compositionally biased region" description="Pro residues" evidence="1">
    <location>
        <begin position="222"/>
        <end position="240"/>
    </location>
</feature>
<dbReference type="OrthoDB" id="3695950at2"/>
<dbReference type="Proteomes" id="UP000321798">
    <property type="component" value="Unassembled WGS sequence"/>
</dbReference>
<gene>
    <name evidence="3" type="ORF">CSO01_32140</name>
</gene>
<reference evidence="3 4" key="1">
    <citation type="submission" date="2019-07" db="EMBL/GenBank/DDBJ databases">
        <title>Whole genome shotgun sequence of Cellulomonas soli NBRC 109434.</title>
        <authorList>
            <person name="Hosoyama A."/>
            <person name="Uohara A."/>
            <person name="Ohji S."/>
            <person name="Ichikawa N."/>
        </authorList>
    </citation>
    <scope>NUCLEOTIDE SEQUENCE [LARGE SCALE GENOMIC DNA]</scope>
    <source>
        <strain evidence="3 4">NBRC 109434</strain>
    </source>
</reference>
<keyword evidence="2" id="KW-0812">Transmembrane</keyword>
<feature type="region of interest" description="Disordered" evidence="1">
    <location>
        <begin position="206"/>
        <end position="302"/>
    </location>
</feature>
<evidence type="ECO:0000313" key="4">
    <source>
        <dbReference type="Proteomes" id="UP000321798"/>
    </source>
</evidence>
<organism evidence="3 4">
    <name type="scientific">Cellulomonas soli</name>
    <dbReference type="NCBI Taxonomy" id="931535"/>
    <lineage>
        <taxon>Bacteria</taxon>
        <taxon>Bacillati</taxon>
        <taxon>Actinomycetota</taxon>
        <taxon>Actinomycetes</taxon>
        <taxon>Micrococcales</taxon>
        <taxon>Cellulomonadaceae</taxon>
        <taxon>Cellulomonas</taxon>
    </lineage>
</organism>
<comment type="caution">
    <text evidence="3">The sequence shown here is derived from an EMBL/GenBank/DDBJ whole genome shotgun (WGS) entry which is preliminary data.</text>
</comment>
<evidence type="ECO:0008006" key="5">
    <source>
        <dbReference type="Google" id="ProtNLM"/>
    </source>
</evidence>
<dbReference type="RefSeq" id="WP_146954268.1">
    <property type="nucleotide sequence ID" value="NZ_BAABBJ010000001.1"/>
</dbReference>
<sequence>MVVYLSEILAGLRRRWWLVVVGVLLTALGSAYVVSLVPPEQVARASVLLVPPEVVVGDTGNPYLGLNGLQPAADVLARALNDGQGHADLAPPGGTGDFVVSRDTSSSGPVLVVEVTDTDPDSAIAMLDDVLAAMPDMLEQLQADVDAPTSSFIRMTVVTRDDIPEASSKTQIRALLVSVVGGLALTAFLTYAIDGLLVRRGLERRRGGRPAPTATHAASAAPPAPPTPAAPSAPSAPPVPTQGTAPHAPVAAAPAGTRPQPRPTPGQQSDTPARPAAARSGAQQGTGLPVPPGFVGSRTKSR</sequence>
<feature type="compositionally biased region" description="Low complexity" evidence="1">
    <location>
        <begin position="209"/>
        <end position="221"/>
    </location>
</feature>
<evidence type="ECO:0000313" key="3">
    <source>
        <dbReference type="EMBL" id="GEP70499.1"/>
    </source>
</evidence>
<keyword evidence="2" id="KW-0472">Membrane</keyword>
<feature type="transmembrane region" description="Helical" evidence="2">
    <location>
        <begin position="16"/>
        <end position="37"/>
    </location>
</feature>
<feature type="transmembrane region" description="Helical" evidence="2">
    <location>
        <begin position="174"/>
        <end position="197"/>
    </location>
</feature>
<keyword evidence="2" id="KW-1133">Transmembrane helix</keyword>
<dbReference type="EMBL" id="BKAL01000013">
    <property type="protein sequence ID" value="GEP70499.1"/>
    <property type="molecule type" value="Genomic_DNA"/>
</dbReference>
<proteinExistence type="predicted"/>
<feature type="compositionally biased region" description="Low complexity" evidence="1">
    <location>
        <begin position="245"/>
        <end position="259"/>
    </location>
</feature>
<accession>A0A512PH10</accession>
<keyword evidence="4" id="KW-1185">Reference proteome</keyword>
<evidence type="ECO:0000256" key="1">
    <source>
        <dbReference type="SAM" id="MobiDB-lite"/>
    </source>
</evidence>